<accession>A0AA37P9Z9</accession>
<feature type="region of interest" description="Disordered" evidence="1">
    <location>
        <begin position="1"/>
        <end position="31"/>
    </location>
</feature>
<evidence type="ECO:0000256" key="1">
    <source>
        <dbReference type="SAM" id="MobiDB-lite"/>
    </source>
</evidence>
<comment type="caution">
    <text evidence="2">The sequence shown here is derived from an EMBL/GenBank/DDBJ whole genome shotgun (WGS) entry which is preliminary data.</text>
</comment>
<feature type="compositionally biased region" description="Polar residues" evidence="1">
    <location>
        <begin position="322"/>
        <end position="337"/>
    </location>
</feature>
<dbReference type="RefSeq" id="XP_049130745.1">
    <property type="nucleotide sequence ID" value="XM_049274788.1"/>
</dbReference>
<proteinExistence type="predicted"/>
<feature type="region of interest" description="Disordered" evidence="1">
    <location>
        <begin position="215"/>
        <end position="236"/>
    </location>
</feature>
<sequence length="366" mass="38876">MEAPDAARPSSPPRLSAVDPDLPVRLTDATPGPTTNTALFALARFEFEVGKGNEGTKILMVEWDPSASPTAQSPSAVSSASSTSKAWEVSWDGKTNYLPASDKVTGTNKRVYFLLPPGATIPSVVTISHPDGATFVTRPLPAIFPSGLGTGNSDVGTRGILHTIWAKRRFSELEEEIEVEMKANAESVGLVMVLQERQWIASYFGITPKKDAGENATTTASRILPSPHSPRATVGGRLGEKLKGLKLATSAADLAAGKAGKMPVGGYFAFLRSTQTDSMSTDSNALMRSIPLSPASSDMAVSSFSNFMRQTTRDHPPPGGSVSLNTVVNNSGPPSKQQDQDQEDDLFALPMSPRSPDMKRSPFSLV</sequence>
<evidence type="ECO:0000313" key="2">
    <source>
        <dbReference type="EMBL" id="GKT48395.1"/>
    </source>
</evidence>
<keyword evidence="3" id="KW-1185">Reference proteome</keyword>
<name>A0AA37P9Z9_9PEZI</name>
<feature type="compositionally biased region" description="Low complexity" evidence="1">
    <location>
        <begin position="1"/>
        <end position="17"/>
    </location>
</feature>
<dbReference type="AlphaFoldDB" id="A0AA37P9Z9"/>
<feature type="region of interest" description="Disordered" evidence="1">
    <location>
        <begin position="309"/>
        <end position="366"/>
    </location>
</feature>
<dbReference type="Proteomes" id="UP001055115">
    <property type="component" value="Unassembled WGS sequence"/>
</dbReference>
<dbReference type="EMBL" id="BQXU01000023">
    <property type="protein sequence ID" value="GKT48395.1"/>
    <property type="molecule type" value="Genomic_DNA"/>
</dbReference>
<gene>
    <name evidence="2" type="ORF">ColSpa_08576</name>
</gene>
<organism evidence="2 3">
    <name type="scientific">Colletotrichum spaethianum</name>
    <dbReference type="NCBI Taxonomy" id="700344"/>
    <lineage>
        <taxon>Eukaryota</taxon>
        <taxon>Fungi</taxon>
        <taxon>Dikarya</taxon>
        <taxon>Ascomycota</taxon>
        <taxon>Pezizomycotina</taxon>
        <taxon>Sordariomycetes</taxon>
        <taxon>Hypocreomycetidae</taxon>
        <taxon>Glomerellales</taxon>
        <taxon>Glomerellaceae</taxon>
        <taxon>Colletotrichum</taxon>
        <taxon>Colletotrichum spaethianum species complex</taxon>
    </lineage>
</organism>
<reference evidence="2 3" key="1">
    <citation type="submission" date="2022-03" db="EMBL/GenBank/DDBJ databases">
        <title>Genome data of Colletotrichum spp.</title>
        <authorList>
            <person name="Utami Y.D."/>
            <person name="Hiruma K."/>
        </authorList>
    </citation>
    <scope>NUCLEOTIDE SEQUENCE [LARGE SCALE GENOMIC DNA]</scope>
    <source>
        <strain evidence="2 3">MAFF 239500</strain>
    </source>
</reference>
<dbReference type="GeneID" id="73329378"/>
<evidence type="ECO:0000313" key="3">
    <source>
        <dbReference type="Proteomes" id="UP001055115"/>
    </source>
</evidence>
<protein>
    <submittedName>
        <fullName evidence="2">Uncharacterized protein</fullName>
    </submittedName>
</protein>